<feature type="signal peptide" evidence="1">
    <location>
        <begin position="1"/>
        <end position="25"/>
    </location>
</feature>
<name>A0A5S3WZL4_9GAMM</name>
<evidence type="ECO:0000256" key="1">
    <source>
        <dbReference type="SAM" id="SignalP"/>
    </source>
</evidence>
<dbReference type="InterPro" id="IPR047111">
    <property type="entry name" value="YbaP-like"/>
</dbReference>
<evidence type="ECO:0000313" key="3">
    <source>
        <dbReference type="Proteomes" id="UP000306719"/>
    </source>
</evidence>
<dbReference type="RefSeq" id="WP_138545205.1">
    <property type="nucleotide sequence ID" value="NZ_PNCJ01000017.1"/>
</dbReference>
<dbReference type="PANTHER" id="PTHR40590">
    <property type="entry name" value="CYTOPLASMIC PROTEIN-RELATED"/>
    <property type="match status" value="1"/>
</dbReference>
<accession>A0A5S3WZL4</accession>
<dbReference type="CDD" id="cd14789">
    <property type="entry name" value="Tiki"/>
    <property type="match status" value="1"/>
</dbReference>
<proteinExistence type="predicted"/>
<protein>
    <submittedName>
        <fullName evidence="2">TraB/GumN family protein</fullName>
    </submittedName>
</protein>
<dbReference type="EMBL" id="PNCJ01000017">
    <property type="protein sequence ID" value="TMP36498.1"/>
    <property type="molecule type" value="Genomic_DNA"/>
</dbReference>
<dbReference type="OrthoDB" id="357294at2"/>
<dbReference type="Pfam" id="PF01963">
    <property type="entry name" value="TraB_PrgY_gumN"/>
    <property type="match status" value="1"/>
</dbReference>
<feature type="chain" id="PRO_5024404993" evidence="1">
    <location>
        <begin position="26"/>
        <end position="293"/>
    </location>
</feature>
<dbReference type="InterPro" id="IPR002816">
    <property type="entry name" value="TraB/PrgY/GumN_fam"/>
</dbReference>
<gene>
    <name evidence="2" type="ORF">CWB98_12760</name>
</gene>
<dbReference type="AlphaFoldDB" id="A0A5S3WZL4"/>
<comment type="caution">
    <text evidence="2">The sequence shown here is derived from an EMBL/GenBank/DDBJ whole genome shotgun (WGS) entry which is preliminary data.</text>
</comment>
<reference evidence="3" key="2">
    <citation type="submission" date="2019-06" db="EMBL/GenBank/DDBJ databases">
        <title>Co-occurence of chitin degradation, pigmentation and bioactivity in marine Pseudoalteromonas.</title>
        <authorList>
            <person name="Sonnenschein E.C."/>
            <person name="Bech P.K."/>
        </authorList>
    </citation>
    <scope>NUCLEOTIDE SEQUENCE [LARGE SCALE GENOMIC DNA]</scope>
    <source>
        <strain evidence="3">S2599</strain>
    </source>
</reference>
<reference evidence="2 3" key="1">
    <citation type="submission" date="2018-01" db="EMBL/GenBank/DDBJ databases">
        <authorList>
            <person name="Paulsen S."/>
            <person name="Gram L.K."/>
        </authorList>
    </citation>
    <scope>NUCLEOTIDE SEQUENCE [LARGE SCALE GENOMIC DNA]</scope>
    <source>
        <strain evidence="2 3">S2599</strain>
    </source>
</reference>
<dbReference type="PANTHER" id="PTHR40590:SF1">
    <property type="entry name" value="CYTOPLASMIC PROTEIN"/>
    <property type="match status" value="1"/>
</dbReference>
<keyword evidence="1" id="KW-0732">Signal</keyword>
<organism evidence="2 3">
    <name type="scientific">Pseudoalteromonas rubra</name>
    <dbReference type="NCBI Taxonomy" id="43658"/>
    <lineage>
        <taxon>Bacteria</taxon>
        <taxon>Pseudomonadati</taxon>
        <taxon>Pseudomonadota</taxon>
        <taxon>Gammaproteobacteria</taxon>
        <taxon>Alteromonadales</taxon>
        <taxon>Pseudoalteromonadaceae</taxon>
        <taxon>Pseudoalteromonas</taxon>
    </lineage>
</organism>
<dbReference type="Proteomes" id="UP000306719">
    <property type="component" value="Unassembled WGS sequence"/>
</dbReference>
<sequence length="293" mass="33425">MPHLTRLTLLFFVLVVSLLSHPVTAKPALWSVEKNGVTSYLFGTVHVGDASMEGLDKRLKTAIANSQTVVVELNTKAITAAQLQRRTLPFMLLEQGQTLKANLTPETYKQVEQYLSARDIKIELFNHYQPWFVMLTILQLEYTKAGFGEEFGIDGQVIEYATQLNKPIMELESLEQQLTIFTALSTQSDAMITDALKQVKDFDRYFTTMLTAWKKGDYQQLNVFYDMSFDDTKYGQQAEQVMLIQRNNAWVKTLTPKLVNNAHFIAVGALHLPREHGLISQFQSQGFKVQRIH</sequence>
<evidence type="ECO:0000313" key="2">
    <source>
        <dbReference type="EMBL" id="TMP36498.1"/>
    </source>
</evidence>